<reference evidence="3" key="1">
    <citation type="submission" date="2025-08" db="UniProtKB">
        <authorList>
            <consortium name="RefSeq"/>
        </authorList>
    </citation>
    <scope>IDENTIFICATION</scope>
    <source>
        <tissue evidence="3">Gonads</tissue>
    </source>
</reference>
<feature type="chain" id="PRO_5010353112" evidence="1">
    <location>
        <begin position="22"/>
        <end position="192"/>
    </location>
</feature>
<organism evidence="2 3">
    <name type="scientific">Lingula anatina</name>
    <name type="common">Brachiopod</name>
    <name type="synonym">Lingula unguis</name>
    <dbReference type="NCBI Taxonomy" id="7574"/>
    <lineage>
        <taxon>Eukaryota</taxon>
        <taxon>Metazoa</taxon>
        <taxon>Spiralia</taxon>
        <taxon>Lophotrochozoa</taxon>
        <taxon>Brachiopoda</taxon>
        <taxon>Linguliformea</taxon>
        <taxon>Lingulata</taxon>
        <taxon>Lingulida</taxon>
        <taxon>Linguloidea</taxon>
        <taxon>Lingulidae</taxon>
        <taxon>Lingula</taxon>
    </lineage>
</organism>
<proteinExistence type="predicted"/>
<dbReference type="AlphaFoldDB" id="A0A1S3I771"/>
<feature type="signal peptide" evidence="1">
    <location>
        <begin position="1"/>
        <end position="21"/>
    </location>
</feature>
<sequence length="192" mass="21499">MKTEVLIGMFALMMVAPSVHCYTSGQATQFYSMDLEKVAGSGDFVSRADNLRIECYNIFHAYEGCSALVFRGSGSRNIYWYADDDGLSRKSTASDGTTYVVWKNTRGQNVRKSVSEVKSIARTVIQKSYGDARARVYYIKGELASSLSVRTAGVYCASSSIPAAARWYGAQDYYVQRVYSGGYYCDFWLYAW</sequence>
<gene>
    <name evidence="3" type="primary">LOC106161620</name>
</gene>
<evidence type="ECO:0000256" key="1">
    <source>
        <dbReference type="SAM" id="SignalP"/>
    </source>
</evidence>
<keyword evidence="1" id="KW-0732">Signal</keyword>
<protein>
    <submittedName>
        <fullName evidence="3">Uncharacterized protein LOC106161620</fullName>
    </submittedName>
</protein>
<evidence type="ECO:0000313" key="2">
    <source>
        <dbReference type="Proteomes" id="UP000085678"/>
    </source>
</evidence>
<dbReference type="RefSeq" id="XP_013394097.1">
    <property type="nucleotide sequence ID" value="XM_013538643.1"/>
</dbReference>
<dbReference type="KEGG" id="lak:106161620"/>
<evidence type="ECO:0000313" key="3">
    <source>
        <dbReference type="RefSeq" id="XP_013394097.1"/>
    </source>
</evidence>
<dbReference type="Proteomes" id="UP000085678">
    <property type="component" value="Unplaced"/>
</dbReference>
<dbReference type="GeneID" id="106161620"/>
<name>A0A1S3I771_LINAN</name>
<keyword evidence="2" id="KW-1185">Reference proteome</keyword>
<accession>A0A1S3I771</accession>
<dbReference type="InParanoid" id="A0A1S3I771"/>